<evidence type="ECO:0000313" key="5">
    <source>
        <dbReference type="EMBL" id="TYL53659.1"/>
    </source>
</evidence>
<dbReference type="Pfam" id="PF13439">
    <property type="entry name" value="Glyco_transf_4"/>
    <property type="match status" value="1"/>
</dbReference>
<accession>A0A5S4V6I8</accession>
<reference evidence="5 6" key="1">
    <citation type="submission" date="2019-08" db="EMBL/GenBank/DDBJ databases">
        <authorList>
            <person name="Hu J."/>
        </authorList>
    </citation>
    <scope>NUCLEOTIDE SEQUENCE [LARGE SCALE GENOMIC DNA]</scope>
    <source>
        <strain evidence="5 6">NEAU-184</strain>
    </source>
</reference>
<evidence type="ECO:0000313" key="6">
    <source>
        <dbReference type="Proteomes" id="UP000325243"/>
    </source>
</evidence>
<comment type="caution">
    <text evidence="5">The sequence shown here is derived from an EMBL/GenBank/DDBJ whole genome shotgun (WGS) entry which is preliminary data.</text>
</comment>
<keyword evidence="1" id="KW-0328">Glycosyltransferase</keyword>
<dbReference type="RefSeq" id="WP_148733124.1">
    <property type="nucleotide sequence ID" value="NZ_VSSB01000001.1"/>
</dbReference>
<dbReference type="CDD" id="cd03801">
    <property type="entry name" value="GT4_PimA-like"/>
    <property type="match status" value="1"/>
</dbReference>
<keyword evidence="2 5" id="KW-0808">Transferase</keyword>
<dbReference type="Gene3D" id="3.90.550.10">
    <property type="entry name" value="Spore Coat Polysaccharide Biosynthesis Protein SpsA, Chain A"/>
    <property type="match status" value="1"/>
</dbReference>
<gene>
    <name evidence="5" type="ORF">FYC51_08385</name>
</gene>
<dbReference type="PANTHER" id="PTHR12526">
    <property type="entry name" value="GLYCOSYLTRANSFERASE"/>
    <property type="match status" value="1"/>
</dbReference>
<dbReference type="AlphaFoldDB" id="A0A5S4V6I8"/>
<dbReference type="Pfam" id="PF13632">
    <property type="entry name" value="Glyco_trans_2_3"/>
    <property type="match status" value="1"/>
</dbReference>
<feature type="domain" description="Glycosyltransferase 2-like" evidence="4">
    <location>
        <begin position="492"/>
        <end position="623"/>
    </location>
</feature>
<dbReference type="Gene3D" id="3.40.50.2000">
    <property type="entry name" value="Glycogen Phosphorylase B"/>
    <property type="match status" value="2"/>
</dbReference>
<evidence type="ECO:0000259" key="3">
    <source>
        <dbReference type="Pfam" id="PF13439"/>
    </source>
</evidence>
<dbReference type="InterPro" id="IPR001173">
    <property type="entry name" value="Glyco_trans_2-like"/>
</dbReference>
<proteinExistence type="predicted"/>
<feature type="domain" description="Glycosyltransferase subfamily 4-like N-terminal" evidence="3">
    <location>
        <begin position="20"/>
        <end position="173"/>
    </location>
</feature>
<evidence type="ECO:0000259" key="4">
    <source>
        <dbReference type="Pfam" id="PF13632"/>
    </source>
</evidence>
<evidence type="ECO:0000256" key="2">
    <source>
        <dbReference type="ARBA" id="ARBA00022679"/>
    </source>
</evidence>
<keyword evidence="6" id="KW-1185">Reference proteome</keyword>
<dbReference type="SUPFAM" id="SSF53756">
    <property type="entry name" value="UDP-Glycosyltransferase/glycogen phosphorylase"/>
    <property type="match status" value="1"/>
</dbReference>
<dbReference type="GO" id="GO:0016757">
    <property type="term" value="F:glycosyltransferase activity"/>
    <property type="evidence" value="ECO:0007669"/>
    <property type="project" value="UniProtKB-KW"/>
</dbReference>
<dbReference type="SUPFAM" id="SSF53448">
    <property type="entry name" value="Nucleotide-diphospho-sugar transferases"/>
    <property type="match status" value="1"/>
</dbReference>
<protein>
    <submittedName>
        <fullName evidence="5">Glycosyltransferase</fullName>
    </submittedName>
</protein>
<dbReference type="Pfam" id="PF13692">
    <property type="entry name" value="Glyco_trans_1_4"/>
    <property type="match status" value="1"/>
</dbReference>
<organism evidence="5 6">
    <name type="scientific">Agromyces mariniharenae</name>
    <dbReference type="NCBI Taxonomy" id="2604423"/>
    <lineage>
        <taxon>Bacteria</taxon>
        <taxon>Bacillati</taxon>
        <taxon>Actinomycetota</taxon>
        <taxon>Actinomycetes</taxon>
        <taxon>Micrococcales</taxon>
        <taxon>Microbacteriaceae</taxon>
        <taxon>Agromyces</taxon>
    </lineage>
</organism>
<dbReference type="PANTHER" id="PTHR12526:SF636">
    <property type="entry name" value="BLL3647 PROTEIN"/>
    <property type="match status" value="1"/>
</dbReference>
<dbReference type="InterPro" id="IPR028098">
    <property type="entry name" value="Glyco_trans_4-like_N"/>
</dbReference>
<evidence type="ECO:0000256" key="1">
    <source>
        <dbReference type="ARBA" id="ARBA00022676"/>
    </source>
</evidence>
<dbReference type="InterPro" id="IPR029044">
    <property type="entry name" value="Nucleotide-diphossugar_trans"/>
</dbReference>
<name>A0A5S4V6I8_9MICO</name>
<dbReference type="Proteomes" id="UP000325243">
    <property type="component" value="Unassembled WGS sequence"/>
</dbReference>
<sequence>MRALRVSHSAVVDEWRGRERAVASLGVEVALLSARAWPEGGALVALRPRPSERVEGVATIGRHPALFLYDPRPLWRRLGEHWDVIDVHEEPFSLATAELLLLRGLRRNQAPVVLYTAQNLAKRYPIPFGWLERHALRTASGVSACNTDAARIAEAKGFAGRARVIPLGIDLERFSDGHADVATDAPAAAGDAATDASDAAARIVVGFAGRLVPEKGLGVLFDAMARDRRLHVRIAGGGPMAADLPDIVARRGLADRVEVLGALAPEDVVAFYRSIDVLAVPSLPTPTWTEQFGRVAIEAMACGVPVVSSDAGALPDVVGGAGIVVPIGDADALAAALVDAAGPRAGELRSLGRERAASCDWNEVGRAYLDLYRSVLHDGDATAPVRSPGAADHDREIEVVVVAYGAPELLRRALEPLAGLPVTVVDNSSLPEIAALCDELGVRYLDPGRNGGFAAGVNVALADRLRPGADVLLVNPDAVISRADIDALHAALLAAPDLASVGPAQVDEQGEPARVEWRYPSPTAAWLEALGLAGLRRGPTFVIGSVLMLRAEALDQVGGLDEGFFLYAEETDWAYRAHRLGWRHAEVPAARAVHTGAGTSSDPSRREAHFHASLERYLRKHHGTVGWQTARTAQWIGSMARSIALPGERGRAARKRAALYRLGPARVEARYLESSDGSVA</sequence>
<dbReference type="EMBL" id="VSSB01000001">
    <property type="protein sequence ID" value="TYL53659.1"/>
    <property type="molecule type" value="Genomic_DNA"/>
</dbReference>